<keyword evidence="7" id="KW-0456">Lyase</keyword>
<name>X1EFX5_9ZZZZ</name>
<dbReference type="AlphaFoldDB" id="X1EFX5"/>
<accession>X1EFX5</accession>
<feature type="domain" description="Orotidine 5'-phosphate decarboxylase" evidence="10">
    <location>
        <begin position="7"/>
        <end position="78"/>
    </location>
</feature>
<evidence type="ECO:0000313" key="11">
    <source>
        <dbReference type="EMBL" id="GAH32211.1"/>
    </source>
</evidence>
<evidence type="ECO:0000256" key="8">
    <source>
        <dbReference type="ARBA" id="ARBA00033428"/>
    </source>
</evidence>
<evidence type="ECO:0000256" key="5">
    <source>
        <dbReference type="ARBA" id="ARBA00022793"/>
    </source>
</evidence>
<dbReference type="EC" id="4.1.1.23" evidence="3"/>
<dbReference type="PANTHER" id="PTHR43375:SF1">
    <property type="entry name" value="OROTIDINE 5'-PHOSPHATE DECARBOXYLASE"/>
    <property type="match status" value="1"/>
</dbReference>
<comment type="similarity">
    <text evidence="2">Belongs to the OMP decarboxylase family. Type 2 subfamily.</text>
</comment>
<evidence type="ECO:0000256" key="2">
    <source>
        <dbReference type="ARBA" id="ARBA00008847"/>
    </source>
</evidence>
<dbReference type="GO" id="GO:0004590">
    <property type="term" value="F:orotidine-5'-phosphate decarboxylase activity"/>
    <property type="evidence" value="ECO:0007669"/>
    <property type="project" value="UniProtKB-EC"/>
</dbReference>
<evidence type="ECO:0000256" key="7">
    <source>
        <dbReference type="ARBA" id="ARBA00023239"/>
    </source>
</evidence>
<dbReference type="SUPFAM" id="SSF51366">
    <property type="entry name" value="Ribulose-phoshate binding barrel"/>
    <property type="match status" value="1"/>
</dbReference>
<organism evidence="11">
    <name type="scientific">marine sediment metagenome</name>
    <dbReference type="NCBI Taxonomy" id="412755"/>
    <lineage>
        <taxon>unclassified sequences</taxon>
        <taxon>metagenomes</taxon>
        <taxon>ecological metagenomes</taxon>
    </lineage>
</organism>
<comment type="caution">
    <text evidence="11">The sequence shown here is derived from an EMBL/GenBank/DDBJ whole genome shotgun (WGS) entry which is preliminary data.</text>
</comment>
<feature type="non-terminal residue" evidence="11">
    <location>
        <position position="1"/>
    </location>
</feature>
<gene>
    <name evidence="11" type="ORF">S03H2_21812</name>
</gene>
<comment type="catalytic activity">
    <reaction evidence="9">
        <text>orotidine 5'-phosphate + H(+) = UMP + CO2</text>
        <dbReference type="Rhea" id="RHEA:11596"/>
        <dbReference type="ChEBI" id="CHEBI:15378"/>
        <dbReference type="ChEBI" id="CHEBI:16526"/>
        <dbReference type="ChEBI" id="CHEBI:57538"/>
        <dbReference type="ChEBI" id="CHEBI:57865"/>
        <dbReference type="EC" id="4.1.1.23"/>
    </reaction>
</comment>
<dbReference type="UniPathway" id="UPA00070">
    <property type="reaction ID" value="UER00120"/>
</dbReference>
<evidence type="ECO:0000256" key="4">
    <source>
        <dbReference type="ARBA" id="ARBA00021923"/>
    </source>
</evidence>
<dbReference type="InterPro" id="IPR013785">
    <property type="entry name" value="Aldolase_TIM"/>
</dbReference>
<dbReference type="InterPro" id="IPR011060">
    <property type="entry name" value="RibuloseP-bd_barrel"/>
</dbReference>
<comment type="pathway">
    <text evidence="1">Pyrimidine metabolism; UMP biosynthesis via de novo pathway; UMP from orotate: step 2/2.</text>
</comment>
<evidence type="ECO:0000256" key="9">
    <source>
        <dbReference type="ARBA" id="ARBA00049157"/>
    </source>
</evidence>
<dbReference type="Gene3D" id="3.20.20.70">
    <property type="entry name" value="Aldolase class I"/>
    <property type="match status" value="1"/>
</dbReference>
<evidence type="ECO:0000256" key="3">
    <source>
        <dbReference type="ARBA" id="ARBA00012321"/>
    </source>
</evidence>
<evidence type="ECO:0000256" key="1">
    <source>
        <dbReference type="ARBA" id="ARBA00004861"/>
    </source>
</evidence>
<dbReference type="InterPro" id="IPR011995">
    <property type="entry name" value="OMPdecase_type-2"/>
</dbReference>
<reference evidence="11" key="1">
    <citation type="journal article" date="2014" name="Front. Microbiol.">
        <title>High frequency of phylogenetically diverse reductive dehalogenase-homologous genes in deep subseafloor sedimentary metagenomes.</title>
        <authorList>
            <person name="Kawai M."/>
            <person name="Futagami T."/>
            <person name="Toyoda A."/>
            <person name="Takaki Y."/>
            <person name="Nishi S."/>
            <person name="Hori S."/>
            <person name="Arai W."/>
            <person name="Tsubouchi T."/>
            <person name="Morono Y."/>
            <person name="Uchiyama I."/>
            <person name="Ito T."/>
            <person name="Fujiyama A."/>
            <person name="Inagaki F."/>
            <person name="Takami H."/>
        </authorList>
    </citation>
    <scope>NUCLEOTIDE SEQUENCE</scope>
    <source>
        <strain evidence="11">Expedition CK06-06</strain>
    </source>
</reference>
<dbReference type="InterPro" id="IPR001754">
    <property type="entry name" value="OMPdeCOase_dom"/>
</dbReference>
<evidence type="ECO:0000256" key="6">
    <source>
        <dbReference type="ARBA" id="ARBA00022975"/>
    </source>
</evidence>
<dbReference type="GO" id="GO:0006207">
    <property type="term" value="P:'de novo' pyrimidine nucleobase biosynthetic process"/>
    <property type="evidence" value="ECO:0007669"/>
    <property type="project" value="InterPro"/>
</dbReference>
<keyword evidence="5" id="KW-0210">Decarboxylase</keyword>
<dbReference type="PANTHER" id="PTHR43375">
    <property type="entry name" value="OROTIDINE 5'-PHOSPHATE DECARBOXYLASE"/>
    <property type="match status" value="1"/>
</dbReference>
<protein>
    <recommendedName>
        <fullName evidence="4">Orotidine 5'-phosphate decarboxylase</fullName>
        <ecNumber evidence="3">4.1.1.23</ecNumber>
    </recommendedName>
    <alternativeName>
        <fullName evidence="8">OMP decarboxylase</fullName>
    </alternativeName>
</protein>
<dbReference type="EMBL" id="BARU01011657">
    <property type="protein sequence ID" value="GAH32211.1"/>
    <property type="molecule type" value="Genomic_DNA"/>
</dbReference>
<proteinExistence type="inferred from homology"/>
<keyword evidence="6" id="KW-0665">Pyrimidine biosynthesis</keyword>
<dbReference type="Pfam" id="PF00215">
    <property type="entry name" value="OMPdecase"/>
    <property type="match status" value="1"/>
</dbReference>
<dbReference type="GO" id="GO:0044205">
    <property type="term" value="P:'de novo' UMP biosynthetic process"/>
    <property type="evidence" value="ECO:0007669"/>
    <property type="project" value="UniProtKB-UniPathway"/>
</dbReference>
<sequence>KIRDWNSYGNCGAVVGATYPDELKMIRGILGEDIPILVPGIGAQGGYVEPTVKNGTNKDGEMAIIVSSRSIIYAGKNEDFAELSKKAAISLRDEINKYR</sequence>
<evidence type="ECO:0000259" key="10">
    <source>
        <dbReference type="Pfam" id="PF00215"/>
    </source>
</evidence>